<feature type="transmembrane region" description="Helical" evidence="1">
    <location>
        <begin position="16"/>
        <end position="35"/>
    </location>
</feature>
<accession>A0ABZ2SVW0</accession>
<dbReference type="EMBL" id="CP147250">
    <property type="protein sequence ID" value="WYJ79286.1"/>
    <property type="molecule type" value="Genomic_DNA"/>
</dbReference>
<keyword evidence="1" id="KW-1133">Transmembrane helix</keyword>
<dbReference type="NCBIfam" id="NF041014">
    <property type="entry name" value="pilin_ComGG_2"/>
    <property type="match status" value="1"/>
</dbReference>
<organism evidence="2 3">
    <name type="scientific">Candidatus Enterococcus mangumiae</name>
    <dbReference type="NCBI Taxonomy" id="2230878"/>
    <lineage>
        <taxon>Bacteria</taxon>
        <taxon>Bacillati</taxon>
        <taxon>Bacillota</taxon>
        <taxon>Bacilli</taxon>
        <taxon>Lactobacillales</taxon>
        <taxon>Enterococcaceae</taxon>
        <taxon>Enterococcus</taxon>
    </lineage>
</organism>
<reference evidence="2 3" key="2">
    <citation type="submission" date="2024-03" db="EMBL/GenBank/DDBJ databases">
        <title>The Genome Sequence of Enterococcus sp. DIV1094.</title>
        <authorList>
            <consortium name="The Broad Institute Genomics Platform"/>
            <consortium name="The Broad Institute Microbial Omics Core"/>
            <consortium name="The Broad Institute Genomic Center for Infectious Diseases"/>
            <person name="Earl A."/>
            <person name="Manson A."/>
            <person name="Gilmore M."/>
            <person name="Schwartman J."/>
            <person name="Shea T."/>
            <person name="Abouelleil A."/>
            <person name="Cao P."/>
            <person name="Chapman S."/>
            <person name="Cusick C."/>
            <person name="Young S."/>
            <person name="Neafsey D."/>
            <person name="Nusbaum C."/>
            <person name="Birren B."/>
        </authorList>
    </citation>
    <scope>NUCLEOTIDE SEQUENCE [LARGE SCALE GENOMIC DNA]</scope>
    <source>
        <strain evidence="2 3">DIV1094</strain>
    </source>
</reference>
<name>A0ABZ2SVW0_9ENTE</name>
<evidence type="ECO:0000313" key="3">
    <source>
        <dbReference type="Proteomes" id="UP000664360"/>
    </source>
</evidence>
<evidence type="ECO:0000256" key="1">
    <source>
        <dbReference type="SAM" id="Phobius"/>
    </source>
</evidence>
<dbReference type="InterPro" id="IPR047665">
    <property type="entry name" value="ComGG_streptococcus-type"/>
</dbReference>
<dbReference type="Proteomes" id="UP000664360">
    <property type="component" value="Chromosome"/>
</dbReference>
<dbReference type="RefSeq" id="WP_206859388.1">
    <property type="nucleotide sequence ID" value="NZ_CP147250.1"/>
</dbReference>
<keyword evidence="3" id="KW-1185">Reference proteome</keyword>
<reference evidence="2 3" key="1">
    <citation type="submission" date="2021-03" db="EMBL/GenBank/DDBJ databases">
        <authorList>
            <person name="Gilmore M.S."/>
            <person name="Schwartzman J."/>
            <person name="Van Tyne D."/>
            <person name="Martin M."/>
            <person name="Earl A.M."/>
            <person name="Manson A.L."/>
            <person name="Straub T."/>
            <person name="Salamzade R."/>
            <person name="Saavedra J."/>
            <person name="Lebreton F."/>
            <person name="Prichula J."/>
            <person name="Schaufler K."/>
            <person name="Gaca A."/>
            <person name="Sgardioli B."/>
            <person name="Wagenaar J."/>
            <person name="Strong T."/>
        </authorList>
    </citation>
    <scope>NUCLEOTIDE SEQUENCE [LARGE SCALE GENOMIC DNA]</scope>
    <source>
        <strain evidence="2 3">DIV1094</strain>
    </source>
</reference>
<protein>
    <recommendedName>
        <fullName evidence="4">Competence protein ComGG</fullName>
    </recommendedName>
</protein>
<gene>
    <name evidence="2" type="ORF">DOK79_000795</name>
</gene>
<keyword evidence="1" id="KW-0472">Membrane</keyword>
<sequence length="118" mass="13937">MVFGQNQKHKQLRGNVLFSTLALFLLCVFLMHGFLESYRLKIDSYVRIKKYYQAKIIKQMFLMEADQLKEQSKGEYDYNVGTVQYKVTQEQVELVVTVSPFQFEFRENRSASTENTTD</sequence>
<keyword evidence="1" id="KW-0812">Transmembrane</keyword>
<proteinExistence type="predicted"/>
<evidence type="ECO:0000313" key="2">
    <source>
        <dbReference type="EMBL" id="WYJ79286.1"/>
    </source>
</evidence>
<evidence type="ECO:0008006" key="4">
    <source>
        <dbReference type="Google" id="ProtNLM"/>
    </source>
</evidence>